<dbReference type="STRING" id="94237.ENSMMOP00000001425"/>
<dbReference type="GO" id="GO:0030154">
    <property type="term" value="P:cell differentiation"/>
    <property type="evidence" value="ECO:0007669"/>
    <property type="project" value="TreeGrafter"/>
</dbReference>
<dbReference type="InterPro" id="IPR047519">
    <property type="entry name" value="FH_FOXQ2-like"/>
</dbReference>
<comment type="subcellular location">
    <subcellularLocation>
        <location evidence="1 4">Nucleus</location>
    </subcellularLocation>
</comment>
<dbReference type="GO" id="GO:0000981">
    <property type="term" value="F:DNA-binding transcription factor activity, RNA polymerase II-specific"/>
    <property type="evidence" value="ECO:0007669"/>
    <property type="project" value="TreeGrafter"/>
</dbReference>
<evidence type="ECO:0000256" key="3">
    <source>
        <dbReference type="ARBA" id="ARBA00023242"/>
    </source>
</evidence>
<name>A0A3Q4ABV2_MOLML</name>
<dbReference type="Pfam" id="PF00250">
    <property type="entry name" value="Forkhead"/>
    <property type="match status" value="1"/>
</dbReference>
<dbReference type="CDD" id="cd20035">
    <property type="entry name" value="FH_FOXQ2-like"/>
    <property type="match status" value="1"/>
</dbReference>
<keyword evidence="2 4" id="KW-0238">DNA-binding</keyword>
<evidence type="ECO:0000256" key="2">
    <source>
        <dbReference type="ARBA" id="ARBA00023125"/>
    </source>
</evidence>
<dbReference type="Gene3D" id="1.10.10.10">
    <property type="entry name" value="Winged helix-like DNA-binding domain superfamily/Winged helix DNA-binding domain"/>
    <property type="match status" value="1"/>
</dbReference>
<dbReference type="InterPro" id="IPR030456">
    <property type="entry name" value="TF_fork_head_CS_2"/>
</dbReference>
<dbReference type="Proteomes" id="UP000261620">
    <property type="component" value="Unplaced"/>
</dbReference>
<dbReference type="InterPro" id="IPR050211">
    <property type="entry name" value="FOX_domain-containing"/>
</dbReference>
<sequence length="295" mass="34025">MKDEKAGCDFINASEENCREISAEEMVASTDVKGRILTDPSNMMPCSDYPSSEGTHLLSKPSLTYIALIATVILASPSHKLNLASIYRAMEEQFPYLRSRGPGWRNSVRHSLSVNDCFVKVSRCEDGRGHYWGVHQAHQTDFQQGNFRRYRRARGRRKRERCDEAWSPTWIHTSCLLRRFYETRSLACVEPCCPLQEPRWYQSLSDWTQPHYQPWRVNAGWVQSPSWMNQPDSYRRPTAGGGRISQPTTSRLCCWHVNDLVLPGVKESYGSRLMTPQVQAVRFPMCWCVSPVIRE</sequence>
<feature type="domain" description="Fork-head" evidence="5">
    <location>
        <begin position="60"/>
        <end position="152"/>
    </location>
</feature>
<evidence type="ECO:0000259" key="5">
    <source>
        <dbReference type="PROSITE" id="PS50039"/>
    </source>
</evidence>
<dbReference type="InterPro" id="IPR036390">
    <property type="entry name" value="WH_DNA-bd_sf"/>
</dbReference>
<dbReference type="GO" id="GO:0005634">
    <property type="term" value="C:nucleus"/>
    <property type="evidence" value="ECO:0007669"/>
    <property type="project" value="UniProtKB-SubCell"/>
</dbReference>
<keyword evidence="3 4" id="KW-0539">Nucleus</keyword>
<evidence type="ECO:0000313" key="6">
    <source>
        <dbReference type="Ensembl" id="ENSMMOP00000001425.1"/>
    </source>
</evidence>
<reference evidence="6" key="2">
    <citation type="submission" date="2025-09" db="UniProtKB">
        <authorList>
            <consortium name="Ensembl"/>
        </authorList>
    </citation>
    <scope>IDENTIFICATION</scope>
</reference>
<reference evidence="6" key="1">
    <citation type="submission" date="2025-08" db="UniProtKB">
        <authorList>
            <consortium name="Ensembl"/>
        </authorList>
    </citation>
    <scope>IDENTIFICATION</scope>
</reference>
<dbReference type="PANTHER" id="PTHR11829:SF142">
    <property type="entry name" value="FORK-HEAD DOMAIN-CONTAINING PROTEIN"/>
    <property type="match status" value="1"/>
</dbReference>
<evidence type="ECO:0000256" key="4">
    <source>
        <dbReference type="PROSITE-ProRule" id="PRU00089"/>
    </source>
</evidence>
<evidence type="ECO:0000256" key="1">
    <source>
        <dbReference type="ARBA" id="ARBA00004123"/>
    </source>
</evidence>
<dbReference type="PROSITE" id="PS50039">
    <property type="entry name" value="FORK_HEAD_3"/>
    <property type="match status" value="1"/>
</dbReference>
<feature type="DNA-binding region" description="Fork-head" evidence="4">
    <location>
        <begin position="60"/>
        <end position="152"/>
    </location>
</feature>
<proteinExistence type="predicted"/>
<dbReference type="PROSITE" id="PS00658">
    <property type="entry name" value="FORK_HEAD_2"/>
    <property type="match status" value="1"/>
</dbReference>
<dbReference type="GO" id="GO:0000978">
    <property type="term" value="F:RNA polymerase II cis-regulatory region sequence-specific DNA binding"/>
    <property type="evidence" value="ECO:0007669"/>
    <property type="project" value="TreeGrafter"/>
</dbReference>
<dbReference type="SUPFAM" id="SSF46785">
    <property type="entry name" value="Winged helix' DNA-binding domain"/>
    <property type="match status" value="1"/>
</dbReference>
<protein>
    <recommendedName>
        <fullName evidence="5">Fork-head domain-containing protein</fullName>
    </recommendedName>
</protein>
<organism evidence="6 7">
    <name type="scientific">Mola mola</name>
    <name type="common">Ocean sunfish</name>
    <name type="synonym">Tetraodon mola</name>
    <dbReference type="NCBI Taxonomy" id="94237"/>
    <lineage>
        <taxon>Eukaryota</taxon>
        <taxon>Metazoa</taxon>
        <taxon>Chordata</taxon>
        <taxon>Craniata</taxon>
        <taxon>Vertebrata</taxon>
        <taxon>Euteleostomi</taxon>
        <taxon>Actinopterygii</taxon>
        <taxon>Neopterygii</taxon>
        <taxon>Teleostei</taxon>
        <taxon>Neoteleostei</taxon>
        <taxon>Acanthomorphata</taxon>
        <taxon>Eupercaria</taxon>
        <taxon>Tetraodontiformes</taxon>
        <taxon>Molidae</taxon>
        <taxon>Mola</taxon>
    </lineage>
</organism>
<dbReference type="PRINTS" id="PR00053">
    <property type="entry name" value="FORKHEAD"/>
</dbReference>
<dbReference type="Ensembl" id="ENSMMOT00000001454.1">
    <property type="protein sequence ID" value="ENSMMOP00000001425.1"/>
    <property type="gene ID" value="ENSMMOG00000001208.1"/>
</dbReference>
<dbReference type="OMA" id="WCVSPVI"/>
<evidence type="ECO:0000313" key="7">
    <source>
        <dbReference type="Proteomes" id="UP000261620"/>
    </source>
</evidence>
<dbReference type="PANTHER" id="PTHR11829">
    <property type="entry name" value="FORKHEAD BOX PROTEIN"/>
    <property type="match status" value="1"/>
</dbReference>
<dbReference type="GO" id="GO:0009653">
    <property type="term" value="P:anatomical structure morphogenesis"/>
    <property type="evidence" value="ECO:0007669"/>
    <property type="project" value="TreeGrafter"/>
</dbReference>
<keyword evidence="7" id="KW-1185">Reference proteome</keyword>
<dbReference type="InterPro" id="IPR036388">
    <property type="entry name" value="WH-like_DNA-bd_sf"/>
</dbReference>
<accession>A0A3Q4ABV2</accession>
<dbReference type="SMART" id="SM00339">
    <property type="entry name" value="FH"/>
    <property type="match status" value="1"/>
</dbReference>
<dbReference type="AlphaFoldDB" id="A0A3Q4ABV2"/>
<dbReference type="InterPro" id="IPR001766">
    <property type="entry name" value="Fork_head_dom"/>
</dbReference>